<feature type="transmembrane region" description="Helical" evidence="1">
    <location>
        <begin position="96"/>
        <end position="114"/>
    </location>
</feature>
<keyword evidence="1" id="KW-0472">Membrane</keyword>
<evidence type="ECO:0008006" key="4">
    <source>
        <dbReference type="Google" id="ProtNLM"/>
    </source>
</evidence>
<dbReference type="RefSeq" id="WP_224140003.1">
    <property type="nucleotide sequence ID" value="NZ_JAIQUM010000037.1"/>
</dbReference>
<dbReference type="EMBL" id="JAIQUM010000037">
    <property type="protein sequence ID" value="MBZ5751678.1"/>
    <property type="molecule type" value="Genomic_DNA"/>
</dbReference>
<keyword evidence="3" id="KW-1185">Reference proteome</keyword>
<dbReference type="Proteomes" id="UP001165287">
    <property type="component" value="Unassembled WGS sequence"/>
</dbReference>
<gene>
    <name evidence="2" type="ORF">K9V48_15850</name>
</gene>
<proteinExistence type="predicted"/>
<comment type="caution">
    <text evidence="2">The sequence shown here is derived from an EMBL/GenBank/DDBJ whole genome shotgun (WGS) entry which is preliminary data.</text>
</comment>
<keyword evidence="1" id="KW-0812">Transmembrane</keyword>
<feature type="transmembrane region" description="Helical" evidence="1">
    <location>
        <begin position="72"/>
        <end position="90"/>
    </location>
</feature>
<sequence length="130" mass="14261">MNVWIRIAELLLGIIFLGAGLNGYVVLFGFEAFAPTSPAAMEFLGEGYFLALEKGVEIIAGILLLIRRFVPLTLIVLASIIVNILAFHLFVDSDLLALALVVTVLEGILVWFYHESFKGLLESKPKVAKN</sequence>
<protein>
    <recommendedName>
        <fullName evidence="4">DoxX family membrane protein</fullName>
    </recommendedName>
</protein>
<feature type="transmembrane region" description="Helical" evidence="1">
    <location>
        <begin position="7"/>
        <end position="27"/>
    </location>
</feature>
<keyword evidence="1" id="KW-1133">Transmembrane helix</keyword>
<evidence type="ECO:0000313" key="2">
    <source>
        <dbReference type="EMBL" id="MBZ5751678.1"/>
    </source>
</evidence>
<evidence type="ECO:0000313" key="3">
    <source>
        <dbReference type="Proteomes" id="UP001165287"/>
    </source>
</evidence>
<accession>A0ABS7UTS5</accession>
<organism evidence="2 3">
    <name type="scientific">Metabacillus rhizolycopersici</name>
    <dbReference type="NCBI Taxonomy" id="2875709"/>
    <lineage>
        <taxon>Bacteria</taxon>
        <taxon>Bacillati</taxon>
        <taxon>Bacillota</taxon>
        <taxon>Bacilli</taxon>
        <taxon>Bacillales</taxon>
        <taxon>Bacillaceae</taxon>
        <taxon>Metabacillus</taxon>
    </lineage>
</organism>
<feature type="transmembrane region" description="Helical" evidence="1">
    <location>
        <begin position="47"/>
        <end position="65"/>
    </location>
</feature>
<evidence type="ECO:0000256" key="1">
    <source>
        <dbReference type="SAM" id="Phobius"/>
    </source>
</evidence>
<name>A0ABS7UTS5_9BACI</name>
<reference evidence="2" key="1">
    <citation type="submission" date="2024-05" db="EMBL/GenBank/DDBJ databases">
        <title>Metabacillus sp. nov., isolated from the rhizosphere soil of tomato plants.</title>
        <authorList>
            <person name="Ma R."/>
        </authorList>
    </citation>
    <scope>NUCLEOTIDE SEQUENCE</scope>
    <source>
        <strain evidence="2">DBTR6</strain>
    </source>
</reference>